<evidence type="ECO:0000313" key="1">
    <source>
        <dbReference type="EMBL" id="ACI10015.1"/>
    </source>
</evidence>
<proteinExistence type="predicted"/>
<dbReference type="Proteomes" id="UP000001734">
    <property type="component" value="Chromosome"/>
</dbReference>
<dbReference type="BioCyc" id="KPNE507522:GI0B-4993-MONOMER"/>
<gene>
    <name evidence="1" type="ordered locus">KPK_5018</name>
</gene>
<reference evidence="1 2" key="1">
    <citation type="journal article" date="2008" name="PLoS Genet.">
        <title>Complete genome sequence of the N2-fixing broad host range endophyte Klebsiella pneumoniae 342 and virulence predictions verified in mice.</title>
        <authorList>
            <person name="Fouts D.E."/>
            <person name="Tyler H.L."/>
            <person name="DeBoy R.T."/>
            <person name="Daugherty S."/>
            <person name="Ren Q."/>
            <person name="Badger J.H."/>
            <person name="Durkin A.S."/>
            <person name="Huot H."/>
            <person name="Shrivastava S."/>
            <person name="Kothari S."/>
            <person name="Dodson R.J."/>
            <person name="Mohamoud Y."/>
            <person name="Khouri H."/>
            <person name="Roesch L.F."/>
            <person name="Krogfelt K.A."/>
            <person name="Struve C."/>
            <person name="Triplett E.W."/>
            <person name="Methe B.A."/>
        </authorList>
    </citation>
    <scope>NUCLEOTIDE SEQUENCE [LARGE SCALE GENOMIC DNA]</scope>
    <source>
        <strain evidence="1 2">342</strain>
    </source>
</reference>
<evidence type="ECO:0000313" key="2">
    <source>
        <dbReference type="Proteomes" id="UP000001734"/>
    </source>
</evidence>
<accession>B5Y2V4</accession>
<dbReference type="EMBL" id="CP000964">
    <property type="protein sequence ID" value="ACI10015.1"/>
    <property type="molecule type" value="Genomic_DNA"/>
</dbReference>
<protein>
    <submittedName>
        <fullName evidence="1">Uncharacterized protein</fullName>
    </submittedName>
</protein>
<dbReference type="HOGENOM" id="CLU_3062501_0_0_6"/>
<name>B5Y2V4_KLEV3</name>
<dbReference type="AlphaFoldDB" id="B5Y2V4"/>
<dbReference type="KEGG" id="kpe:KPK_5018"/>
<sequence>MPPCSDANCFAKTEECGHFPGRGVPPYPGYRTVQNSSPDKALRAAIREKRIGL</sequence>
<organism evidence="1 2">
    <name type="scientific">Klebsiella variicola (strain 342)</name>
    <name type="common">Klebsiella pneumoniae</name>
    <dbReference type="NCBI Taxonomy" id="507522"/>
    <lineage>
        <taxon>Bacteria</taxon>
        <taxon>Pseudomonadati</taxon>
        <taxon>Pseudomonadota</taxon>
        <taxon>Gammaproteobacteria</taxon>
        <taxon>Enterobacterales</taxon>
        <taxon>Enterobacteriaceae</taxon>
        <taxon>Klebsiella/Raoultella group</taxon>
        <taxon>Klebsiella</taxon>
        <taxon>Klebsiella pneumoniae complex</taxon>
    </lineage>
</organism>